<dbReference type="CDD" id="cd06464">
    <property type="entry name" value="ACD_sHsps-like"/>
    <property type="match status" value="1"/>
</dbReference>
<evidence type="ECO:0000259" key="3">
    <source>
        <dbReference type="PROSITE" id="PS01031"/>
    </source>
</evidence>
<dbReference type="EMBL" id="QGNY01000007">
    <property type="protein sequence ID" value="PWS30459.1"/>
    <property type="molecule type" value="Genomic_DNA"/>
</dbReference>
<dbReference type="AlphaFoldDB" id="A0A317EXJ7"/>
<keyword evidence="5" id="KW-1185">Reference proteome</keyword>
<dbReference type="Pfam" id="PF00011">
    <property type="entry name" value="HSP20"/>
    <property type="match status" value="1"/>
</dbReference>
<gene>
    <name evidence="4" type="ORF">DF947_18740</name>
</gene>
<comment type="caution">
    <text evidence="4">The sequence shown here is derived from an EMBL/GenBank/DDBJ whole genome shotgun (WGS) entry which is preliminary data.</text>
</comment>
<evidence type="ECO:0000313" key="4">
    <source>
        <dbReference type="EMBL" id="PWS30459.1"/>
    </source>
</evidence>
<dbReference type="InterPro" id="IPR002068">
    <property type="entry name" value="A-crystallin/Hsp20_dom"/>
</dbReference>
<dbReference type="PANTHER" id="PTHR11527">
    <property type="entry name" value="HEAT-SHOCK PROTEIN 20 FAMILY MEMBER"/>
    <property type="match status" value="1"/>
</dbReference>
<dbReference type="InterPro" id="IPR008978">
    <property type="entry name" value="HSP20-like_chaperone"/>
</dbReference>
<dbReference type="OrthoDB" id="9814487at2"/>
<feature type="domain" description="SHSP" evidence="3">
    <location>
        <begin position="26"/>
        <end position="135"/>
    </location>
</feature>
<evidence type="ECO:0000256" key="2">
    <source>
        <dbReference type="RuleBase" id="RU003616"/>
    </source>
</evidence>
<proteinExistence type="inferred from homology"/>
<name>A0A317EXJ7_9SPHI</name>
<comment type="similarity">
    <text evidence="1 2">Belongs to the small heat shock protein (HSP20) family.</text>
</comment>
<dbReference type="Proteomes" id="UP000245391">
    <property type="component" value="Unassembled WGS sequence"/>
</dbReference>
<dbReference type="InterPro" id="IPR031107">
    <property type="entry name" value="Small_HSP"/>
</dbReference>
<dbReference type="SUPFAM" id="SSF49764">
    <property type="entry name" value="HSP20-like chaperones"/>
    <property type="match status" value="1"/>
</dbReference>
<evidence type="ECO:0000256" key="1">
    <source>
        <dbReference type="PROSITE-ProRule" id="PRU00285"/>
    </source>
</evidence>
<dbReference type="RefSeq" id="WP_109931782.1">
    <property type="nucleotide sequence ID" value="NZ_QGNY01000007.1"/>
</dbReference>
<dbReference type="PROSITE" id="PS01031">
    <property type="entry name" value="SHSP"/>
    <property type="match status" value="1"/>
</dbReference>
<accession>A0A317EXJ7</accession>
<protein>
    <recommendedName>
        <fullName evidence="3">SHSP domain-containing protein</fullName>
    </recommendedName>
</protein>
<sequence>MSVTENLNKKEIGSMVHDFWDPEFFDEPNEPKKAVNVIERDTKFKIEVLAPGFRKKDFSVNVENGVLNILAEHEAGDEENYLRREFSRSSFCGAFSLPENVSPEHISAKYRDGILSLTLRKTGKLSSVKKHVKIS</sequence>
<dbReference type="Gene3D" id="2.60.40.790">
    <property type="match status" value="1"/>
</dbReference>
<evidence type="ECO:0000313" key="5">
    <source>
        <dbReference type="Proteomes" id="UP000245391"/>
    </source>
</evidence>
<organism evidence="4 5">
    <name type="scientific">Pedobacter paludis</name>
    <dbReference type="NCBI Taxonomy" id="2203212"/>
    <lineage>
        <taxon>Bacteria</taxon>
        <taxon>Pseudomonadati</taxon>
        <taxon>Bacteroidota</taxon>
        <taxon>Sphingobacteriia</taxon>
        <taxon>Sphingobacteriales</taxon>
        <taxon>Sphingobacteriaceae</taxon>
        <taxon>Pedobacter</taxon>
    </lineage>
</organism>
<reference evidence="5" key="1">
    <citation type="submission" date="2018-05" db="EMBL/GenBank/DDBJ databases">
        <title>Pedobacter paludis sp. nov., isolated from wetland soil.</title>
        <authorList>
            <person name="Zhang Y."/>
        </authorList>
    </citation>
    <scope>NUCLEOTIDE SEQUENCE [LARGE SCALE GENOMIC DNA]</scope>
    <source>
        <strain evidence="5">R-8</strain>
    </source>
</reference>